<dbReference type="GO" id="GO:0007165">
    <property type="term" value="P:signal transduction"/>
    <property type="evidence" value="ECO:0007669"/>
    <property type="project" value="UniProtKB-KW"/>
</dbReference>
<evidence type="ECO:0000256" key="2">
    <source>
        <dbReference type="ARBA" id="ARBA00022606"/>
    </source>
</evidence>
<name>A0A9N9TV96_PHYSR</name>
<evidence type="ECO:0000256" key="1">
    <source>
        <dbReference type="ARBA" id="ARBA00004141"/>
    </source>
</evidence>
<dbReference type="AlphaFoldDB" id="A0A9N9TV96"/>
<organism evidence="10 11">
    <name type="scientific">Phyllotreta striolata</name>
    <name type="common">Striped flea beetle</name>
    <name type="synonym">Crioceris striolata</name>
    <dbReference type="NCBI Taxonomy" id="444603"/>
    <lineage>
        <taxon>Eukaryota</taxon>
        <taxon>Metazoa</taxon>
        <taxon>Ecdysozoa</taxon>
        <taxon>Arthropoda</taxon>
        <taxon>Hexapoda</taxon>
        <taxon>Insecta</taxon>
        <taxon>Pterygota</taxon>
        <taxon>Neoptera</taxon>
        <taxon>Endopterygota</taxon>
        <taxon>Coleoptera</taxon>
        <taxon>Polyphaga</taxon>
        <taxon>Cucujiformia</taxon>
        <taxon>Chrysomeloidea</taxon>
        <taxon>Chrysomelidae</taxon>
        <taxon>Galerucinae</taxon>
        <taxon>Alticini</taxon>
        <taxon>Phyllotreta</taxon>
    </lineage>
</organism>
<keyword evidence="2" id="KW-0716">Sensory transduction</keyword>
<evidence type="ECO:0000256" key="9">
    <source>
        <dbReference type="SAM" id="Phobius"/>
    </source>
</evidence>
<keyword evidence="4" id="KW-0552">Olfaction</keyword>
<keyword evidence="6 9" id="KW-0472">Membrane</keyword>
<proteinExistence type="predicted"/>
<evidence type="ECO:0000256" key="5">
    <source>
        <dbReference type="ARBA" id="ARBA00022989"/>
    </source>
</evidence>
<dbReference type="InterPro" id="IPR004117">
    <property type="entry name" value="7tm6_olfct_rcpt"/>
</dbReference>
<accession>A0A9N9TV96</accession>
<protein>
    <recommendedName>
        <fullName evidence="12">Odorant receptor</fullName>
    </recommendedName>
</protein>
<feature type="transmembrane region" description="Helical" evidence="9">
    <location>
        <begin position="69"/>
        <end position="90"/>
    </location>
</feature>
<evidence type="ECO:0000256" key="7">
    <source>
        <dbReference type="ARBA" id="ARBA00023170"/>
    </source>
</evidence>
<reference evidence="10" key="1">
    <citation type="submission" date="2022-01" db="EMBL/GenBank/DDBJ databases">
        <authorList>
            <person name="King R."/>
        </authorList>
    </citation>
    <scope>NUCLEOTIDE SEQUENCE</scope>
</reference>
<gene>
    <name evidence="10" type="ORF">PHYEVI_LOCUS9262</name>
</gene>
<evidence type="ECO:0000256" key="6">
    <source>
        <dbReference type="ARBA" id="ARBA00023136"/>
    </source>
</evidence>
<evidence type="ECO:0000256" key="8">
    <source>
        <dbReference type="ARBA" id="ARBA00023224"/>
    </source>
</evidence>
<keyword evidence="7" id="KW-0675">Receptor</keyword>
<feature type="transmembrane region" description="Helical" evidence="9">
    <location>
        <begin position="39"/>
        <end position="57"/>
    </location>
</feature>
<dbReference type="GO" id="GO:0016020">
    <property type="term" value="C:membrane"/>
    <property type="evidence" value="ECO:0007669"/>
    <property type="project" value="UniProtKB-SubCell"/>
</dbReference>
<keyword evidence="8" id="KW-0807">Transducer</keyword>
<evidence type="ECO:0000313" key="10">
    <source>
        <dbReference type="EMBL" id="CAG9862961.1"/>
    </source>
</evidence>
<evidence type="ECO:0000256" key="3">
    <source>
        <dbReference type="ARBA" id="ARBA00022692"/>
    </source>
</evidence>
<evidence type="ECO:0000313" key="11">
    <source>
        <dbReference type="Proteomes" id="UP001153712"/>
    </source>
</evidence>
<keyword evidence="5 9" id="KW-1133">Transmembrane helix</keyword>
<dbReference type="GO" id="GO:0005549">
    <property type="term" value="F:odorant binding"/>
    <property type="evidence" value="ECO:0007669"/>
    <property type="project" value="InterPro"/>
</dbReference>
<keyword evidence="11" id="KW-1185">Reference proteome</keyword>
<dbReference type="Proteomes" id="UP001153712">
    <property type="component" value="Chromosome 6"/>
</dbReference>
<dbReference type="EMBL" id="OU900099">
    <property type="protein sequence ID" value="CAG9862961.1"/>
    <property type="molecule type" value="Genomic_DNA"/>
</dbReference>
<dbReference type="OrthoDB" id="6744005at2759"/>
<evidence type="ECO:0008006" key="12">
    <source>
        <dbReference type="Google" id="ProtNLM"/>
    </source>
</evidence>
<evidence type="ECO:0000256" key="4">
    <source>
        <dbReference type="ARBA" id="ARBA00022725"/>
    </source>
</evidence>
<keyword evidence="3 9" id="KW-0812">Transmembrane</keyword>
<comment type="subcellular location">
    <subcellularLocation>
        <location evidence="1">Membrane</location>
        <topology evidence="1">Multi-pass membrane protein</topology>
    </subcellularLocation>
</comment>
<sequence>MQIVPKIDHFKVVTYCNLVCGVWPIAFENQPVLRVLYSTHFWTLFGATSLFVIGTYIKLFSEMFTNFDIVIVTRIGTIATAYTMGLLRIYSVRNAAAKELIREVMMKEEIINNSKDDELIKIYYQCVRGNVLFNLVYMTMHYIDTISYCYVIYPFLLPKEPYFDPARNETVLQVPLLWDSWMPFDQQKYHFVAFFWEEFATTICALCNYGSDIFFYSFINYLIGQLDILHRILTEFETYKGKIQEQLRCDEEEADLVTLRLCIIEHQRILR</sequence>
<dbReference type="Pfam" id="PF02949">
    <property type="entry name" value="7tm_6"/>
    <property type="match status" value="1"/>
</dbReference>
<dbReference type="GO" id="GO:0004984">
    <property type="term" value="F:olfactory receptor activity"/>
    <property type="evidence" value="ECO:0007669"/>
    <property type="project" value="InterPro"/>
</dbReference>